<feature type="transmembrane region" description="Helical" evidence="2">
    <location>
        <begin position="224"/>
        <end position="257"/>
    </location>
</feature>
<dbReference type="PANTHER" id="PTHR33608:SF6">
    <property type="entry name" value="BLL2464 PROTEIN"/>
    <property type="match status" value="1"/>
</dbReference>
<dbReference type="InterPro" id="IPR055693">
    <property type="entry name" value="DUF7269"/>
</dbReference>
<evidence type="ECO:0000256" key="1">
    <source>
        <dbReference type="SAM" id="MobiDB-lite"/>
    </source>
</evidence>
<dbReference type="STRING" id="1227497.C491_15957"/>
<keyword evidence="2" id="KW-0472">Membrane</keyword>
<protein>
    <recommendedName>
        <fullName evidence="3">DUF58 domain-containing protein</fullName>
    </recommendedName>
</protein>
<keyword evidence="5" id="KW-1185">Reference proteome</keyword>
<dbReference type="eggNOG" id="arCOG02742">
    <property type="taxonomic scope" value="Archaea"/>
</dbReference>
<dbReference type="PANTHER" id="PTHR33608">
    <property type="entry name" value="BLL2464 PROTEIN"/>
    <property type="match status" value="1"/>
</dbReference>
<gene>
    <name evidence="4" type="ORF">C491_15957</name>
</gene>
<dbReference type="Pfam" id="PF23933">
    <property type="entry name" value="DUF7269"/>
    <property type="match status" value="1"/>
</dbReference>
<dbReference type="Proteomes" id="UP000011688">
    <property type="component" value="Unassembled WGS sequence"/>
</dbReference>
<keyword evidence="2" id="KW-1133">Transmembrane helix</keyword>
<comment type="caution">
    <text evidence="4">The sequence shown here is derived from an EMBL/GenBank/DDBJ whole genome shotgun (WGS) entry which is preliminary data.</text>
</comment>
<dbReference type="InterPro" id="IPR002881">
    <property type="entry name" value="DUF58"/>
</dbReference>
<reference evidence="4 5" key="1">
    <citation type="journal article" date="2014" name="PLoS Genet.">
        <title>Phylogenetically driven sequencing of extremely halophilic archaea reveals strategies for static and dynamic osmo-response.</title>
        <authorList>
            <person name="Becker E.A."/>
            <person name="Seitzer P.M."/>
            <person name="Tritt A."/>
            <person name="Larsen D."/>
            <person name="Krusor M."/>
            <person name="Yao A.I."/>
            <person name="Wu D."/>
            <person name="Madern D."/>
            <person name="Eisen J.A."/>
            <person name="Darling A.E."/>
            <person name="Facciotti M.T."/>
        </authorList>
    </citation>
    <scope>NUCLEOTIDE SEQUENCE [LARGE SCALE GENOMIC DNA]</scope>
    <source>
        <strain evidence="4 5">DSM 10524</strain>
    </source>
</reference>
<evidence type="ECO:0000313" key="4">
    <source>
        <dbReference type="EMBL" id="ELY55227.1"/>
    </source>
</evidence>
<dbReference type="eggNOG" id="arCOG06437">
    <property type="taxonomic scope" value="Archaea"/>
</dbReference>
<feature type="transmembrane region" description="Helical" evidence="2">
    <location>
        <begin position="30"/>
        <end position="51"/>
    </location>
</feature>
<keyword evidence="2" id="KW-0812">Transmembrane</keyword>
<feature type="region of interest" description="Disordered" evidence="1">
    <location>
        <begin position="183"/>
        <end position="218"/>
    </location>
</feature>
<accession>L9X0S2</accession>
<feature type="compositionally biased region" description="Basic and acidic residues" evidence="1">
    <location>
        <begin position="192"/>
        <end position="204"/>
    </location>
</feature>
<dbReference type="PATRIC" id="fig|1227497.3.peg.3225"/>
<evidence type="ECO:0000259" key="3">
    <source>
        <dbReference type="Pfam" id="PF01882"/>
    </source>
</evidence>
<dbReference type="AlphaFoldDB" id="L9X0S2"/>
<organism evidence="4 5">
    <name type="scientific">Natronococcus amylolyticus DSM 10524</name>
    <dbReference type="NCBI Taxonomy" id="1227497"/>
    <lineage>
        <taxon>Archaea</taxon>
        <taxon>Methanobacteriati</taxon>
        <taxon>Methanobacteriota</taxon>
        <taxon>Stenosarchaea group</taxon>
        <taxon>Halobacteria</taxon>
        <taxon>Halobacteriales</taxon>
        <taxon>Natrialbaceae</taxon>
        <taxon>Natronococcus</taxon>
    </lineage>
</organism>
<evidence type="ECO:0000256" key="2">
    <source>
        <dbReference type="SAM" id="Phobius"/>
    </source>
</evidence>
<dbReference type="Pfam" id="PF01882">
    <property type="entry name" value="DUF58"/>
    <property type="match status" value="1"/>
</dbReference>
<proteinExistence type="predicted"/>
<feature type="domain" description="DUF58" evidence="3">
    <location>
        <begin position="414"/>
        <end position="534"/>
    </location>
</feature>
<sequence length="648" mass="69130">MNRRAVALAFGLAAFVAALAVLAGVLEFGLAQPVIVVVGLAAIGIGLRALFAREPPRNVGTPDPERPTDVPVPGETLRESLGAFRSVETSYAVTSRRTVEGLRAAAIAVCSRFGGDGEEQARERVESGEWTDDAVAAAFLSPSLERPSGSVRDRIAAVAGPGSRFDDGVRRAVAAIARVGDGESDGSLPRYDPGEGRPVRDRGTRTATDPIDGTQRRRERATNYWHGIGVVALLAVGVGVVSEAPAVVLAGVVGVGYAGFSRAFEPPELELSVDRELSDDEPAPGDEIDVTVTITNERDGFVPDLRIVDGVPAGMAVVEGSSRLGTALRPGESVRLEYSVAVGRGSHEFDPVLAVVGDLSRSTEREYLVSAETTVVCEPELQPVAAPVPLRPAGATVSGRLRTEEAGAGTTFHSVRQYRRGDPLARVDWNRRARTGELATLQFHEERSARVVVLVDARRDAYLAPDSETTHAVDRSVAAAGRIATSLLAEGDTVGLAGLGAIDRNRDEEPCWLAPAAGRHHEVRLAELLASHPQFSTIPPTNEGRWLWQLRGLRRRLATGTQIVFLTPLCDGVSEDIARRLDSRGYPVTIVSPDPTADGTASERLARVARTVRKFDLRRAGIPVVDWPADESIDTVFARRAASAGDRR</sequence>
<evidence type="ECO:0000313" key="5">
    <source>
        <dbReference type="Proteomes" id="UP000011688"/>
    </source>
</evidence>
<dbReference type="EMBL" id="AOIB01000031">
    <property type="protein sequence ID" value="ELY55227.1"/>
    <property type="molecule type" value="Genomic_DNA"/>
</dbReference>
<dbReference type="OrthoDB" id="31512at2157"/>
<name>L9X0S2_9EURY</name>
<dbReference type="RefSeq" id="WP_005557965.1">
    <property type="nucleotide sequence ID" value="NZ_AOIB01000031.1"/>
</dbReference>